<dbReference type="InterPro" id="IPR013083">
    <property type="entry name" value="Znf_RING/FYVE/PHD"/>
</dbReference>
<accession>A0A3B1JHE6</accession>
<dbReference type="Gene3D" id="3.40.395.10">
    <property type="entry name" value="Adenoviral Proteinase, Chain A"/>
    <property type="match status" value="1"/>
</dbReference>
<dbReference type="InterPro" id="IPR038765">
    <property type="entry name" value="Papain-like_cys_pep_sf"/>
</dbReference>
<dbReference type="PROSITE" id="PS00028">
    <property type="entry name" value="ZINC_FINGER_C2H2_1"/>
    <property type="match status" value="2"/>
</dbReference>
<feature type="domain" description="C2H2-type" evidence="3">
    <location>
        <begin position="160"/>
        <end position="188"/>
    </location>
</feature>
<keyword evidence="1" id="KW-0862">Zinc</keyword>
<sequence>MKQIVSNYTMQTWQLVIQHLLNKVMLFNIVVDVSCCLTFTLGVQGYEFTSVDEIPIGDECRYCRTTTSGSLKHLKQRHIRYAIYFKEDGKEKFTIPCLCKEGKDGNRSHWHCPKCGKLIARQPNFKVHLEKHGCVVGEKGANQVEVIPEASESKDTAGKFICQYCKGTFASSANLRRHERQRHNVNPEPIFCVDVEKGIFLTAKNTRGQRVPIHLCKSTTSEVIGCEVDDCRDFMALANISGKPGVECEHLSRVAFASPYKEPATLQIHSVKSMVDKGLISLEREKECMDIHAQATKEGACTVFPVFYEEYGYSGRHVYFSVFTGQKNAWSLFGRTRVTFDKIMGKWSCQCSCSKKDHRCTHIYLAMWWLFQSKKELLIEERSTSDSESDSVITESLDRLGSDFTKEQIVAMTNYLWEHKRIPEVLPPELKQEFKQIPEKFEPVEKVCPYCPGPTPPDLSSSTVITTNATVYGLYSVKRGVTVAVKHCPVCQGQVRFQEYSLGYHNFNNRVLLSILLCSMLTTAIKNNTAIGRFLSMMEDHMETNIHHNTIRKAFFHFSAMTNYSYNFSCNRCGHNPPVLIADANWKVAFDLPVNLLKRPSAENIQASDLSVNITDQWEQLEKQLIAAGFCDGTRSKNPFCKELGYSAFAAWVGEACRAGPVLPKTEVLKGLSKHFNNPGKITPSLPLEDVLFRVLDSKKPQKAELVAACTELGVSAEGSQSDILNRLEELLLYKDIYPKMFTKLQKTGEKPEEIQAEVSDDAGSDSDHPFPDKVAKAKDGNEHSAKTQAGQQFSVTLFPIVAENEEKLLRLHKGVKNTKQTLLEFELCHAKLPDLQTLLPLEYLEHQKKEDLPALPWLTDDIVNCRISQLVDGQKFKVLPTFEFVCWWRDIKTTGSITSRNKKILQDLHPDTVILFPRIVGGKTPESGNHFILWVIDGVLKQIRVYDSLQLYPSPNDWEMDILRQAFQETWDLAAWDVQYPQQWHQKDSQNCGVFVCTMAEMEVRGIKLGQDTLSGPQLQFLRRYHATSIICDVMVEEVLKSRQECMAADINVCVFQKLGTRGSLYPEVKNLHWVQCESCKGWLHTDCAGVSDKATRGHFTCGCRRKLPLNVDRTLHILHQEGIDGLIDNNEIKKIYEALHADEQKSSRMYLWKHPATSLRLKQRLKPKFCHFSDENTIKMTAKIKAALNLGSEIQDNNNTDISNNIY</sequence>
<dbReference type="SUPFAM" id="SSF57903">
    <property type="entry name" value="FYVE/PHD zinc finger"/>
    <property type="match status" value="1"/>
</dbReference>
<dbReference type="InParanoid" id="A0A3B1JHE6"/>
<evidence type="ECO:0008006" key="7">
    <source>
        <dbReference type="Google" id="ProtNLM"/>
    </source>
</evidence>
<dbReference type="InterPro" id="IPR011011">
    <property type="entry name" value="Znf_FYVE_PHD"/>
</dbReference>
<dbReference type="InterPro" id="IPR007527">
    <property type="entry name" value="Znf_SWIM"/>
</dbReference>
<dbReference type="Gene3D" id="3.30.160.60">
    <property type="entry name" value="Classic Zinc Finger"/>
    <property type="match status" value="1"/>
</dbReference>
<evidence type="ECO:0000259" key="4">
    <source>
        <dbReference type="PROSITE" id="PS50966"/>
    </source>
</evidence>
<dbReference type="SMART" id="SM00355">
    <property type="entry name" value="ZnF_C2H2"/>
    <property type="match status" value="2"/>
</dbReference>
<dbReference type="InterPro" id="IPR039598">
    <property type="entry name" value="HMGXB3"/>
</dbReference>
<dbReference type="PANTHER" id="PTHR17609:SF3">
    <property type="entry name" value="SAP DOMAIN-CONTAINING PROTEIN"/>
    <property type="match status" value="1"/>
</dbReference>
<dbReference type="GeneTree" id="ENSGT00390000006983"/>
<feature type="region of interest" description="Disordered" evidence="2">
    <location>
        <begin position="758"/>
        <end position="789"/>
    </location>
</feature>
<proteinExistence type="predicted"/>
<dbReference type="Pfam" id="PF18717">
    <property type="entry name" value="CxC4"/>
    <property type="match status" value="1"/>
</dbReference>
<dbReference type="Ensembl" id="ENSAMXT00000032921.1">
    <property type="protein sequence ID" value="ENSAMXP00000041753.1"/>
    <property type="gene ID" value="ENSAMXG00000037945.1"/>
</dbReference>
<protein>
    <recommendedName>
        <fullName evidence="7">C2H2-type domain-containing protein</fullName>
    </recommendedName>
</protein>
<organism evidence="5 6">
    <name type="scientific">Astyanax mexicanus</name>
    <name type="common">Blind cave fish</name>
    <name type="synonym">Astyanax fasciatus mexicanus</name>
    <dbReference type="NCBI Taxonomy" id="7994"/>
    <lineage>
        <taxon>Eukaryota</taxon>
        <taxon>Metazoa</taxon>
        <taxon>Chordata</taxon>
        <taxon>Craniata</taxon>
        <taxon>Vertebrata</taxon>
        <taxon>Euteleostomi</taxon>
        <taxon>Actinopterygii</taxon>
        <taxon>Neopterygii</taxon>
        <taxon>Teleostei</taxon>
        <taxon>Ostariophysi</taxon>
        <taxon>Characiformes</taxon>
        <taxon>Characoidei</taxon>
        <taxon>Acestrorhamphidae</taxon>
        <taxon>Acestrorhamphinae</taxon>
        <taxon>Astyanax</taxon>
    </lineage>
</organism>
<evidence type="ECO:0000313" key="6">
    <source>
        <dbReference type="Proteomes" id="UP000018467"/>
    </source>
</evidence>
<keyword evidence="6" id="KW-1185">Reference proteome</keyword>
<reference evidence="5" key="4">
    <citation type="submission" date="2025-09" db="UniProtKB">
        <authorList>
            <consortium name="Ensembl"/>
        </authorList>
    </citation>
    <scope>IDENTIFICATION</scope>
</reference>
<reference evidence="6" key="2">
    <citation type="journal article" date="2014" name="Nat. Commun.">
        <title>The cavefish genome reveals candidate genes for eye loss.</title>
        <authorList>
            <person name="McGaugh S.E."/>
            <person name="Gross J.B."/>
            <person name="Aken B."/>
            <person name="Blin M."/>
            <person name="Borowsky R."/>
            <person name="Chalopin D."/>
            <person name="Hinaux H."/>
            <person name="Jeffery W.R."/>
            <person name="Keene A."/>
            <person name="Ma L."/>
            <person name="Minx P."/>
            <person name="Murphy D."/>
            <person name="O'Quin K.E."/>
            <person name="Retaux S."/>
            <person name="Rohner N."/>
            <person name="Searle S.M."/>
            <person name="Stahl B.A."/>
            <person name="Tabin C."/>
            <person name="Volff J.N."/>
            <person name="Yoshizawa M."/>
            <person name="Warren W.C."/>
        </authorList>
    </citation>
    <scope>NUCLEOTIDE SEQUENCE [LARGE SCALE GENOMIC DNA]</scope>
    <source>
        <strain evidence="6">female</strain>
    </source>
</reference>
<feature type="compositionally biased region" description="Basic and acidic residues" evidence="2">
    <location>
        <begin position="766"/>
        <end position="786"/>
    </location>
</feature>
<dbReference type="Bgee" id="ENSAMXG00000037945">
    <property type="expression patterns" value="Expressed in testis and 13 other cell types or tissues"/>
</dbReference>
<dbReference type="Gene3D" id="3.30.40.10">
    <property type="entry name" value="Zinc/RING finger domain, C3HC4 (zinc finger)"/>
    <property type="match status" value="1"/>
</dbReference>
<dbReference type="AlphaFoldDB" id="A0A3B1JHE6"/>
<feature type="domain" description="SWIM-type" evidence="4">
    <location>
        <begin position="336"/>
        <end position="371"/>
    </location>
</feature>
<evidence type="ECO:0000313" key="5">
    <source>
        <dbReference type="Ensembl" id="ENSAMXP00000041753.1"/>
    </source>
</evidence>
<dbReference type="InterPro" id="IPR013087">
    <property type="entry name" value="Znf_C2H2_type"/>
</dbReference>
<reference evidence="6" key="1">
    <citation type="submission" date="2013-03" db="EMBL/GenBank/DDBJ databases">
        <authorList>
            <person name="Jeffery W."/>
            <person name="Warren W."/>
            <person name="Wilson R.K."/>
        </authorList>
    </citation>
    <scope>NUCLEOTIDE SEQUENCE</scope>
    <source>
        <strain evidence="6">female</strain>
    </source>
</reference>
<dbReference type="PROSITE" id="PS50966">
    <property type="entry name" value="ZF_SWIM"/>
    <property type="match status" value="1"/>
</dbReference>
<name>A0A3B1JHE6_ASTMX</name>
<dbReference type="PANTHER" id="PTHR17609">
    <property type="entry name" value="HMG DOMAIN-CONTAINING PROTEIN 3"/>
    <property type="match status" value="1"/>
</dbReference>
<keyword evidence="1" id="KW-0479">Metal-binding</keyword>
<dbReference type="Proteomes" id="UP000018467">
    <property type="component" value="Unassembled WGS sequence"/>
</dbReference>
<dbReference type="InterPro" id="IPR040648">
    <property type="entry name" value="HMGXB3_CxC4"/>
</dbReference>
<dbReference type="PROSITE" id="PS50157">
    <property type="entry name" value="ZINC_FINGER_C2H2_2"/>
    <property type="match status" value="1"/>
</dbReference>
<evidence type="ECO:0000259" key="3">
    <source>
        <dbReference type="PROSITE" id="PS50157"/>
    </source>
</evidence>
<dbReference type="SUPFAM" id="SSF54001">
    <property type="entry name" value="Cysteine proteinases"/>
    <property type="match status" value="1"/>
</dbReference>
<dbReference type="GO" id="GO:0008270">
    <property type="term" value="F:zinc ion binding"/>
    <property type="evidence" value="ECO:0007669"/>
    <property type="project" value="UniProtKB-KW"/>
</dbReference>
<keyword evidence="1" id="KW-0863">Zinc-finger</keyword>
<reference evidence="5" key="3">
    <citation type="submission" date="2025-08" db="UniProtKB">
        <authorList>
            <consortium name="Ensembl"/>
        </authorList>
    </citation>
    <scope>IDENTIFICATION</scope>
</reference>
<evidence type="ECO:0000256" key="2">
    <source>
        <dbReference type="SAM" id="MobiDB-lite"/>
    </source>
</evidence>
<evidence type="ECO:0000256" key="1">
    <source>
        <dbReference type="PROSITE-ProRule" id="PRU00042"/>
    </source>
</evidence>